<dbReference type="Gene3D" id="1.25.40.10">
    <property type="entry name" value="Tetratricopeptide repeat domain"/>
    <property type="match status" value="1"/>
</dbReference>
<feature type="repeat" description="TPR" evidence="3">
    <location>
        <begin position="72"/>
        <end position="105"/>
    </location>
</feature>
<evidence type="ECO:0000256" key="2">
    <source>
        <dbReference type="ARBA" id="ARBA00023242"/>
    </source>
</evidence>
<evidence type="ECO:0000256" key="4">
    <source>
        <dbReference type="SAM" id="Coils"/>
    </source>
</evidence>
<dbReference type="InterPro" id="IPR011990">
    <property type="entry name" value="TPR-like_helical_dom_sf"/>
</dbReference>
<feature type="compositionally biased region" description="Polar residues" evidence="5">
    <location>
        <begin position="350"/>
        <end position="359"/>
    </location>
</feature>
<comment type="subcellular location">
    <subcellularLocation>
        <location evidence="1">Nucleus</location>
    </subcellularLocation>
</comment>
<dbReference type="GO" id="GO:0006325">
    <property type="term" value="P:chromatin organization"/>
    <property type="evidence" value="ECO:0007669"/>
    <property type="project" value="InterPro"/>
</dbReference>
<evidence type="ECO:0000313" key="7">
    <source>
        <dbReference type="Proteomes" id="UP000282087"/>
    </source>
</evidence>
<dbReference type="InterPro" id="IPR033053">
    <property type="entry name" value="Hir3/CABIN1"/>
</dbReference>
<organism evidence="6 7">
    <name type="scientific">Peronospora effusa</name>
    <dbReference type="NCBI Taxonomy" id="542832"/>
    <lineage>
        <taxon>Eukaryota</taxon>
        <taxon>Sar</taxon>
        <taxon>Stramenopiles</taxon>
        <taxon>Oomycota</taxon>
        <taxon>Peronosporomycetes</taxon>
        <taxon>Peronosporales</taxon>
        <taxon>Peronosporaceae</taxon>
        <taxon>Peronospora</taxon>
    </lineage>
</organism>
<name>A0A3M6VSZ0_9STRA</name>
<feature type="compositionally biased region" description="Basic and acidic residues" evidence="5">
    <location>
        <begin position="377"/>
        <end position="390"/>
    </location>
</feature>
<dbReference type="VEuPathDB" id="FungiDB:DD237_002609"/>
<evidence type="ECO:0000256" key="1">
    <source>
        <dbReference type="ARBA" id="ARBA00004123"/>
    </source>
</evidence>
<keyword evidence="2" id="KW-0539">Nucleus</keyword>
<comment type="caution">
    <text evidence="6">The sequence shown here is derived from an EMBL/GenBank/DDBJ whole genome shotgun (WGS) entry which is preliminary data.</text>
</comment>
<dbReference type="STRING" id="542832.A0A3M6VSZ0"/>
<dbReference type="PROSITE" id="PS50005">
    <property type="entry name" value="TPR"/>
    <property type="match status" value="1"/>
</dbReference>
<dbReference type="GO" id="GO:0005634">
    <property type="term" value="C:nucleus"/>
    <property type="evidence" value="ECO:0007669"/>
    <property type="project" value="UniProtKB-SubCell"/>
</dbReference>
<gene>
    <name evidence="6" type="ORF">DD238_001212</name>
</gene>
<keyword evidence="4" id="KW-0175">Coiled coil</keyword>
<dbReference type="SUPFAM" id="SSF48452">
    <property type="entry name" value="TPR-like"/>
    <property type="match status" value="1"/>
</dbReference>
<dbReference type="SMART" id="SM00028">
    <property type="entry name" value="TPR"/>
    <property type="match status" value="3"/>
</dbReference>
<dbReference type="EMBL" id="QLLG01000011">
    <property type="protein sequence ID" value="RMX69889.1"/>
    <property type="molecule type" value="Genomic_DNA"/>
</dbReference>
<feature type="region of interest" description="Disordered" evidence="5">
    <location>
        <begin position="300"/>
        <end position="322"/>
    </location>
</feature>
<keyword evidence="7" id="KW-1185">Reference proteome</keyword>
<keyword evidence="3" id="KW-0802">TPR repeat</keyword>
<feature type="compositionally biased region" description="Basic and acidic residues" evidence="5">
    <location>
        <begin position="306"/>
        <end position="321"/>
    </location>
</feature>
<proteinExistence type="predicted"/>
<feature type="coiled-coil region" evidence="4">
    <location>
        <begin position="219"/>
        <end position="253"/>
    </location>
</feature>
<evidence type="ECO:0000256" key="3">
    <source>
        <dbReference type="PROSITE-ProRule" id="PRU00339"/>
    </source>
</evidence>
<evidence type="ECO:0000256" key="5">
    <source>
        <dbReference type="SAM" id="MobiDB-lite"/>
    </source>
</evidence>
<protein>
    <submittedName>
        <fullName evidence="6">Uncharacterized protein</fullName>
    </submittedName>
</protein>
<dbReference type="GO" id="GO:0031491">
    <property type="term" value="F:nucleosome binding"/>
    <property type="evidence" value="ECO:0007669"/>
    <property type="project" value="TreeGrafter"/>
</dbReference>
<dbReference type="InterPro" id="IPR019734">
    <property type="entry name" value="TPR_rpt"/>
</dbReference>
<dbReference type="PANTHER" id="PTHR15502">
    <property type="entry name" value="CALCINEURIN-BINDING PROTEIN CABIN 1-RELATED"/>
    <property type="match status" value="1"/>
</dbReference>
<evidence type="ECO:0000313" key="6">
    <source>
        <dbReference type="EMBL" id="RMX69889.1"/>
    </source>
</evidence>
<dbReference type="PANTHER" id="PTHR15502:SF7">
    <property type="entry name" value="CALCINEURIN-BINDING PROTEIN CABIN-1"/>
    <property type="match status" value="1"/>
</dbReference>
<accession>A0A3M6VSZ0</accession>
<reference evidence="6 7" key="1">
    <citation type="submission" date="2018-06" db="EMBL/GenBank/DDBJ databases">
        <title>Comparative genomics of downy mildews reveals potential adaptations to biotrophy.</title>
        <authorList>
            <person name="Fletcher K."/>
            <person name="Klosterman S.J."/>
            <person name="Derevnina L."/>
            <person name="Martin F."/>
            <person name="Koike S."/>
            <person name="Reyes Chin-Wo S."/>
            <person name="Mou B."/>
            <person name="Michelmore R."/>
        </authorList>
    </citation>
    <scope>NUCLEOTIDE SEQUENCE [LARGE SCALE GENOMIC DNA]</scope>
    <source>
        <strain evidence="6 7">R14</strain>
    </source>
</reference>
<dbReference type="Proteomes" id="UP000282087">
    <property type="component" value="Unassembled WGS sequence"/>
</dbReference>
<feature type="region of interest" description="Disordered" evidence="5">
    <location>
        <begin position="348"/>
        <end position="390"/>
    </location>
</feature>
<sequence>MASWVALDVCGGDVRDNRLAQQRATEEAQDANNVVLYEQALRCQQRQQSLQAKTGYLQLLKGDFRLSRRLQYLCYKNLATMTFEAQSFEDALEYFASALALDATDVVVWYQMATTAVETGKLWLARRLLEEGIKVDAKYWPLVETLALVLHQVGDKDAYEHVAKYIGKQDPQCTSVHLIDKMTTLSKMRLRSKMKPLSRMKRSCNRRPVLKTVREEKLLKRARKRLRHFQEIEEREKKRRKQMQKEKEDESKSRWRVRRYILLQASWTELGKLLLEAFEDINRDDEVDVMRTQVQIQVGYDEETETREKREDEKVEVDQTSDHLPPIKIEKVKELLKLSPDLETVLMNGISDNDTQDSSGHAREEMKSQPRRRKSRRHEERLREEHAAAVKKAREQDLAYQLGAFLPMNVGNENMKTTLTLVSMEWPPPLNVELADDEFSISNESNEILLKTASFPFATATDVSTSITEPSSSQLLSSDQAVHVMAPRAECVTKRQISSFISERGGDGGIMDWIRLYLNQCGHWSNLKLGSEAEVIHKVCMWLEKTLNGDLDATKAVTFTQRSVINVADHSLIQGSRFTGNGLSLGAQLFLLELHFDALLQQPVRGKMQCKIRSQVEIQLSKAQNLLFSFGWLENSEDALCRPTGDEFLRLFWLMARMYERCGEHQMARYYFTKCREKLQGLNEDDDQNSKCNCRVDLINQKADGEITLGILDEKISGLHYSDVCAEARRLFESGDHDHVVSVLLGHFFPCKQVPRMRDFLNEFEVDEDKRSGRGESTIFFEMVLHSLGQSSKFSDEDTTLFLLTTLYYVIDFLDGLAVEKEPTSSENSSDEACTNALAALIFLLARLTQKQSEHLTNPDHRLMLRGLCVKCLQPSILFCFDSPNNVLSMIRVVLETDNDNTHGLCDDGDRSQRMIGVDAMARLLYIVRSLPGEEYRKLFTLVPHAAKKKPPRRDRIRVIIVELLRFLNRAFRDHGEAALSYPLPKRFALMALCSILVKEEEEIVAQSDGKTPRQLFGNGAVLFLQLYASSSLPDPSTMPIQLVELISLLHHRLGKHGICGLTYFSDTGFAADSRKISCFLEASTVLLSKYVQKESIWDEEKLTKKSDEESYEEADKEEGAKEGKYLFQMEACQCYRCLYDVQILPGCEDHKTGATFASLQDGNLSTNYEDAMRLIRFAVPILLTTKAKNNSQKKERLKLLYAVRDALSGSSYFALSAQPAAVSTLLEAYLAPRGLLQEEIALPLPSDANDTTTESPDKVCLGHMWYLMGANYILGRAKRRGNLVELMELEQHIRERVQFLMKDVLYYHPDRVDSWVRLGKTMKELYHAATDAFAAVLGRKLRVRAFQWYTTKILAMNPERSRKEQAYSNLDMFSFQNVVLEWNLFKKMKEWQGKNVDENKVGSKASKLKGCNDETEENDARFETLRSQVSIEEYATIYIAQVIEFTRRCFDMAAQLAEEAVKKHNLKRQGKRDNADKSVDKEANTFDKELDDLQNKIIECNEECGLLLFNVLQEFSLMKETNLALFPHEMYSRLINDTLAYFRRGWTVCESKEDAHEAHFRLQYMIGKTLRKRRWCELRKHERSDPEALSTATEIADSFSRAESARGEGDREHALVHAFYALQALRIKLTISDSSSVSALRLVCRHFYEEEKQAVGGKGDDDESFDFVSTKEVDGQKNAQKDDDGICASLKSDAVRKCVSAAKKDDILALLAAADRNDSIRELNVTLARGWLALNIIMALESIPDEDRYFHPSRYVLARIVYWLSTFYSTLEQSGYTCDSVMALVDAVRAHRGEEQLQGPSVAAARALKKMAPIFDKRRPQIVAIWFSEYIPPAKRYEELNQRQMKYDYYRLKYWRFYIALLQENAAYGKLKEAGSWVLACKEDHDVIDIMLSIVLRARGKVLASQFQEILDTLEGAGGIGGSGDDASTQTQLHGESRSVDGLFKQLARTYTYYLEVFHAQHRLTHAIDDYESLLENAELPMVAVFLVGVTKYPSEMMVLEKDAVILDGIFHANVTIIKEALRRDDLRPGIYDAQGQDAWKAYTCAAHSFCEERWPERSGKEGKLFKKSSRPKANAAATAAAVTFVLTNTTDVRQSTTNG</sequence>